<protein>
    <submittedName>
        <fullName evidence="1">Uncharacterized protein</fullName>
    </submittedName>
</protein>
<gene>
    <name evidence="1" type="ORF">HPB49_008868</name>
</gene>
<evidence type="ECO:0000313" key="2">
    <source>
        <dbReference type="Proteomes" id="UP000821865"/>
    </source>
</evidence>
<organism evidence="1 2">
    <name type="scientific">Dermacentor silvarum</name>
    <name type="common">Tick</name>
    <dbReference type="NCBI Taxonomy" id="543639"/>
    <lineage>
        <taxon>Eukaryota</taxon>
        <taxon>Metazoa</taxon>
        <taxon>Ecdysozoa</taxon>
        <taxon>Arthropoda</taxon>
        <taxon>Chelicerata</taxon>
        <taxon>Arachnida</taxon>
        <taxon>Acari</taxon>
        <taxon>Parasitiformes</taxon>
        <taxon>Ixodida</taxon>
        <taxon>Ixodoidea</taxon>
        <taxon>Ixodidae</taxon>
        <taxon>Rhipicephalinae</taxon>
        <taxon>Dermacentor</taxon>
    </lineage>
</organism>
<sequence length="1437" mass="156381">MTAAGRTRRAVTSPGGCQRLQAERRRRGYAGLMLLFGLILGSGPCPHLYLLSIFSRRLRRHVDTIRIPVRRQAGPPGPSKHPKRRGAALTLRRRAWTSGMQRLTKPLQPQLTDGPPASSSPAASTAMPTLSTLNATSDVNSSRPAALSQPAAFLSSAHDTVKIPATFNAVSDAENSGATAASQPAFVAAMSTTTKFHAVSDAKSCGPSAVSQPGAFPVATTAAAASVPTAVPPDAKSCSLSSTSQPAALLAADSTGSTTPPVLANANSMSANDTPNFPSPTASQADDSSAEMDFTASPENNHNTPTPESTWSTVGTSRKPASTARPRTELISVGIQLPPGTLTPKLPLYDLLAAIISAAHLSSKTSAEITLQAKPAQSLVFLKTQSPLTAHLLLSLTHLQLNGKPISVKTYAPNPPISCLGVIHNVGSHFTPAQLMHDLESFTTDILAARMMGTTESVLITFAGTVIPHFVYFKRVAFRCRPHKPKPPTCTRCLALGHRAHQCPQHSVPAKCRRCAAPLPADSTAHVCAQPWCIHCQVNTHSSLDPTCPFLLAKQRECAKAAFLRRTALRRATQATPSSASSSAHHESTAPPTPSPPGSYAATVKGSSASASLSSATIPSPSLVEQSRSFDLRLTMLERHQREQQRISHELQQQIHTLTQTLQTTTSSLTSQLTKLNEHISTLITPSSNAQVAPLADLIETTTTAHHNFEIVQWNCRNLRHNKTPLHQYLLTRPSLPHFLLLQETRTARTVPGYRAYHATTGTPLASVYVRNDVLVEPLDIPSSLLKYLVGVVYYQPSSRISLALISFYNPPVTCSLFTALGKFLHSLPSTTHLLLGGDFNAPHTLWGYPQTLKPGRLLHCLAQERHLTLLNNPGSPTRAGTFSQRSTTPDLTFSRGALSFHWQVTAETLLSDHFLIHITTTLSHIPRWHQVTHTDWQAFLTNLLSVSFESYDDWTSCISAAVSASSRRVRSRHPIPDPDPHFLRLWRRRKPKNAHALHHAVTTCHSVTHLLRRVVTRRSGLHEAHACRVAHALALNKFLYFVPYVSFTNTQLNTLETALLGLYKAALNLPITTSTAKVFATGLFHPLRSLLSLHRDSQVARLSLTRQGQWLLAQAGISPIPVSTFTSPISTPAPNLRILPLPSNMSPVLHAGRRHAAAQHHVPPFTTQGVAYTDASFVAPRGSCGYAIYHPHLPAPETHTSGPFLHPPDALSLEVLAIAHALQSFASLPSLPEYTIYSDSQAAIHHIQNRTLPHSLQQEVERAVSALQPSTVFLRWVPGHSGINGNELAHQLARDASNRAPLIPWPKPSEDGGRLSLRRTIKEVYFQLRLDKRLYPPPHPSLTVPEARLLRHIQMNALITPSRLFLYRYRVDPSCPNCPSTYADLAHCLFHCPAAQQSHSYPPPSLSITTWLDWLGAEGEEEQRRLAAQAVEMLGL</sequence>
<evidence type="ECO:0000313" key="1">
    <source>
        <dbReference type="EMBL" id="KAH7945278.1"/>
    </source>
</evidence>
<name>A0ACB8CK36_DERSI</name>
<keyword evidence="2" id="KW-1185">Reference proteome</keyword>
<dbReference type="Proteomes" id="UP000821865">
    <property type="component" value="Chromosome 6"/>
</dbReference>
<dbReference type="EMBL" id="CM023475">
    <property type="protein sequence ID" value="KAH7945278.1"/>
    <property type="molecule type" value="Genomic_DNA"/>
</dbReference>
<proteinExistence type="predicted"/>
<comment type="caution">
    <text evidence="1">The sequence shown here is derived from an EMBL/GenBank/DDBJ whole genome shotgun (WGS) entry which is preliminary data.</text>
</comment>
<reference evidence="1" key="1">
    <citation type="submission" date="2020-05" db="EMBL/GenBank/DDBJ databases">
        <title>Large-scale comparative analyses of tick genomes elucidate their genetic diversity and vector capacities.</title>
        <authorList>
            <person name="Jia N."/>
            <person name="Wang J."/>
            <person name="Shi W."/>
            <person name="Du L."/>
            <person name="Sun Y."/>
            <person name="Zhan W."/>
            <person name="Jiang J."/>
            <person name="Wang Q."/>
            <person name="Zhang B."/>
            <person name="Ji P."/>
            <person name="Sakyi L.B."/>
            <person name="Cui X."/>
            <person name="Yuan T."/>
            <person name="Jiang B."/>
            <person name="Yang W."/>
            <person name="Lam T.T.-Y."/>
            <person name="Chang Q."/>
            <person name="Ding S."/>
            <person name="Wang X."/>
            <person name="Zhu J."/>
            <person name="Ruan X."/>
            <person name="Zhao L."/>
            <person name="Wei J."/>
            <person name="Que T."/>
            <person name="Du C."/>
            <person name="Cheng J."/>
            <person name="Dai P."/>
            <person name="Han X."/>
            <person name="Huang E."/>
            <person name="Gao Y."/>
            <person name="Liu J."/>
            <person name="Shao H."/>
            <person name="Ye R."/>
            <person name="Li L."/>
            <person name="Wei W."/>
            <person name="Wang X."/>
            <person name="Wang C."/>
            <person name="Yang T."/>
            <person name="Huo Q."/>
            <person name="Li W."/>
            <person name="Guo W."/>
            <person name="Chen H."/>
            <person name="Zhou L."/>
            <person name="Ni X."/>
            <person name="Tian J."/>
            <person name="Zhou Y."/>
            <person name="Sheng Y."/>
            <person name="Liu T."/>
            <person name="Pan Y."/>
            <person name="Xia L."/>
            <person name="Li J."/>
            <person name="Zhao F."/>
            <person name="Cao W."/>
        </authorList>
    </citation>
    <scope>NUCLEOTIDE SEQUENCE</scope>
    <source>
        <strain evidence="1">Dsil-2018</strain>
    </source>
</reference>
<accession>A0ACB8CK36</accession>